<keyword evidence="2" id="KW-1185">Reference proteome</keyword>
<dbReference type="Proteomes" id="UP000694853">
    <property type="component" value="Unplaced"/>
</dbReference>
<sequence>MAAIETNTRSSLHGRSNSFPSASHPIVSQVEEHLHRLNNSEATASLSSSSISHRLKDLQDLQESTNKVLQLTFTQQALAQECKNKQLDELLDGSLRLLDICSTVKDCLLQSKDSMQELQSVIRRRRTAEAGLTIESGKYMACRKKMKKAIGKALRNLKAMKNEFSVSSSNKEKETFSMLSILKEAQVVTMRSLESLLLFITGPKGQLKQSRFSVISKLVQPKRISCELDTNEFEMVDAVLNLLISSKPLSVENVQSHMQNLALCIQDIEIGVESLSRQLIRTRVTLLNILSQ</sequence>
<dbReference type="InterPro" id="IPR004320">
    <property type="entry name" value="BPS1_pln"/>
</dbReference>
<evidence type="ECO:0000313" key="2">
    <source>
        <dbReference type="Proteomes" id="UP000694853"/>
    </source>
</evidence>
<dbReference type="GO" id="GO:0048364">
    <property type="term" value="P:root development"/>
    <property type="evidence" value="ECO:0007669"/>
    <property type="project" value="InterPro"/>
</dbReference>
<dbReference type="PANTHER" id="PTHR33070:SF129">
    <property type="entry name" value="DUF241 DOMAIN PROTEIN"/>
    <property type="match status" value="1"/>
</dbReference>
<dbReference type="OrthoDB" id="1408229at2759"/>
<feature type="compositionally biased region" description="Polar residues" evidence="1">
    <location>
        <begin position="1"/>
        <end position="21"/>
    </location>
</feature>
<organism evidence="2 3">
    <name type="scientific">Abrus precatorius</name>
    <name type="common">Indian licorice</name>
    <name type="synonym">Glycine abrus</name>
    <dbReference type="NCBI Taxonomy" id="3816"/>
    <lineage>
        <taxon>Eukaryota</taxon>
        <taxon>Viridiplantae</taxon>
        <taxon>Streptophyta</taxon>
        <taxon>Embryophyta</taxon>
        <taxon>Tracheophyta</taxon>
        <taxon>Spermatophyta</taxon>
        <taxon>Magnoliopsida</taxon>
        <taxon>eudicotyledons</taxon>
        <taxon>Gunneridae</taxon>
        <taxon>Pentapetalae</taxon>
        <taxon>rosids</taxon>
        <taxon>fabids</taxon>
        <taxon>Fabales</taxon>
        <taxon>Fabaceae</taxon>
        <taxon>Papilionoideae</taxon>
        <taxon>50 kb inversion clade</taxon>
        <taxon>NPAAA clade</taxon>
        <taxon>indigoferoid/millettioid clade</taxon>
        <taxon>Abreae</taxon>
        <taxon>Abrus</taxon>
    </lineage>
</organism>
<dbReference type="GeneID" id="113866330"/>
<evidence type="ECO:0000256" key="1">
    <source>
        <dbReference type="SAM" id="MobiDB-lite"/>
    </source>
</evidence>
<dbReference type="PANTHER" id="PTHR33070">
    <property type="entry name" value="OS06G0725500 PROTEIN"/>
    <property type="match status" value="1"/>
</dbReference>
<name>A0A8B8LQ58_ABRPR</name>
<dbReference type="Pfam" id="PF03087">
    <property type="entry name" value="BPS1"/>
    <property type="match status" value="1"/>
</dbReference>
<dbReference type="AlphaFoldDB" id="A0A8B8LQ58"/>
<protein>
    <submittedName>
        <fullName evidence="3">Uncharacterized protein LOC113866330</fullName>
    </submittedName>
</protein>
<gene>
    <name evidence="3" type="primary">LOC113866330</name>
</gene>
<dbReference type="GO" id="GO:0048367">
    <property type="term" value="P:shoot system development"/>
    <property type="evidence" value="ECO:0007669"/>
    <property type="project" value="InterPro"/>
</dbReference>
<dbReference type="KEGG" id="aprc:113866330"/>
<reference evidence="3" key="2">
    <citation type="submission" date="2025-08" db="UniProtKB">
        <authorList>
            <consortium name="RefSeq"/>
        </authorList>
    </citation>
    <scope>IDENTIFICATION</scope>
    <source>
        <tissue evidence="3">Young leaves</tissue>
    </source>
</reference>
<proteinExistence type="predicted"/>
<evidence type="ECO:0000313" key="3">
    <source>
        <dbReference type="RefSeq" id="XP_027357009.1"/>
    </source>
</evidence>
<reference evidence="2" key="1">
    <citation type="journal article" date="2019" name="Toxins">
        <title>Detection of Abrin-Like and Prepropulchellin-Like Toxin Genes and Transcripts Using Whole Genome Sequencing and Full-Length Transcript Sequencing of Abrus precatorius.</title>
        <authorList>
            <person name="Hovde B.T."/>
            <person name="Daligault H.E."/>
            <person name="Hanschen E.R."/>
            <person name="Kunde Y.A."/>
            <person name="Johnson M.B."/>
            <person name="Starkenburg S.R."/>
            <person name="Johnson S.L."/>
        </authorList>
    </citation>
    <scope>NUCLEOTIDE SEQUENCE [LARGE SCALE GENOMIC DNA]</scope>
</reference>
<dbReference type="RefSeq" id="XP_027357009.1">
    <property type="nucleotide sequence ID" value="XM_027501208.1"/>
</dbReference>
<accession>A0A8B8LQ58</accession>
<feature type="region of interest" description="Disordered" evidence="1">
    <location>
        <begin position="1"/>
        <end position="23"/>
    </location>
</feature>